<organism evidence="5 6">
    <name type="scientific">Candidatus Lumbricidiphila eiseniae</name>
    <dbReference type="NCBI Taxonomy" id="1969409"/>
    <lineage>
        <taxon>Bacteria</taxon>
        <taxon>Bacillati</taxon>
        <taxon>Actinomycetota</taxon>
        <taxon>Actinomycetes</taxon>
        <taxon>Micrococcales</taxon>
        <taxon>Microbacteriaceae</taxon>
        <taxon>Candidatus Lumbricidiphila</taxon>
    </lineage>
</organism>
<protein>
    <recommendedName>
        <fullName evidence="4">Periplasmic binding protein domain-containing protein</fullName>
    </recommendedName>
</protein>
<comment type="similarity">
    <text evidence="2">Belongs to the bacterial solute-binding protein 2 family.</text>
</comment>
<evidence type="ECO:0000313" key="5">
    <source>
        <dbReference type="EMBL" id="PDQ36003.1"/>
    </source>
</evidence>
<evidence type="ECO:0000256" key="3">
    <source>
        <dbReference type="ARBA" id="ARBA00022729"/>
    </source>
</evidence>
<dbReference type="PANTHER" id="PTHR46847:SF1">
    <property type="entry name" value="D-ALLOSE-BINDING PERIPLASMIC PROTEIN-RELATED"/>
    <property type="match status" value="1"/>
</dbReference>
<comment type="subcellular location">
    <subcellularLocation>
        <location evidence="1">Cell envelope</location>
    </subcellularLocation>
</comment>
<evidence type="ECO:0000259" key="4">
    <source>
        <dbReference type="Pfam" id="PF13407"/>
    </source>
</evidence>
<feature type="domain" description="Periplasmic binding protein" evidence="4">
    <location>
        <begin position="40"/>
        <end position="298"/>
    </location>
</feature>
<accession>A0A2A6FU98</accession>
<dbReference type="PROSITE" id="PS51257">
    <property type="entry name" value="PROKAR_LIPOPROTEIN"/>
    <property type="match status" value="1"/>
</dbReference>
<dbReference type="InterPro" id="IPR028082">
    <property type="entry name" value="Peripla_BP_I"/>
</dbReference>
<sequence length="321" mass="33810">MDRDKKRRAALAVISGTVLVSVLTGCANSGGTTSVNKGTIGFITLNQTQEIFISQTKAAQQWADKNSYKLLVGDPNNDPLTQANIIDGWIDSKQVDALLIGPVDEKALLPSLDKANTAKIPTIVSSGLDKPQNDHQGVLVVDWNLFGRNAGEALAGCINERFGGTAKIVILDGPELPGDIVTGRINGELQKIKELSPKSTVVAQQNGQGKRLPSLDIMAALLLANPDITAVTGTNDDSMIGVANAFKAAGKDPSKMCIVGLDATEEGLALVKSGEFYATVDLQPIQQILDGLKLLNDMKAGSVAADARRIVVDTKIVKATS</sequence>
<evidence type="ECO:0000256" key="2">
    <source>
        <dbReference type="ARBA" id="ARBA00007639"/>
    </source>
</evidence>
<dbReference type="GO" id="GO:0030313">
    <property type="term" value="C:cell envelope"/>
    <property type="evidence" value="ECO:0007669"/>
    <property type="project" value="UniProtKB-SubCell"/>
</dbReference>
<dbReference type="GO" id="GO:0030246">
    <property type="term" value="F:carbohydrate binding"/>
    <property type="evidence" value="ECO:0007669"/>
    <property type="project" value="UniProtKB-ARBA"/>
</dbReference>
<reference evidence="6" key="1">
    <citation type="submission" date="2017-03" db="EMBL/GenBank/DDBJ databases">
        <authorList>
            <person name="Lund M.B."/>
        </authorList>
    </citation>
    <scope>NUCLEOTIDE SEQUENCE [LARGE SCALE GENOMIC DNA]</scope>
</reference>
<dbReference type="Gene3D" id="3.40.50.2300">
    <property type="match status" value="2"/>
</dbReference>
<evidence type="ECO:0000256" key="1">
    <source>
        <dbReference type="ARBA" id="ARBA00004196"/>
    </source>
</evidence>
<dbReference type="Proteomes" id="UP000219994">
    <property type="component" value="Unassembled WGS sequence"/>
</dbReference>
<dbReference type="AlphaFoldDB" id="A0A2A6FU98"/>
<dbReference type="Pfam" id="PF13407">
    <property type="entry name" value="Peripla_BP_4"/>
    <property type="match status" value="1"/>
</dbReference>
<evidence type="ECO:0000313" key="6">
    <source>
        <dbReference type="Proteomes" id="UP000219994"/>
    </source>
</evidence>
<dbReference type="EMBL" id="NAEP01000023">
    <property type="protein sequence ID" value="PDQ36003.1"/>
    <property type="molecule type" value="Genomic_DNA"/>
</dbReference>
<dbReference type="SUPFAM" id="SSF53822">
    <property type="entry name" value="Periplasmic binding protein-like I"/>
    <property type="match status" value="1"/>
</dbReference>
<name>A0A2A6FU98_9MICO</name>
<proteinExistence type="inferred from homology"/>
<gene>
    <name evidence="5" type="ORF">B5766_02330</name>
</gene>
<comment type="caution">
    <text evidence="5">The sequence shown here is derived from an EMBL/GenBank/DDBJ whole genome shotgun (WGS) entry which is preliminary data.</text>
</comment>
<keyword evidence="3" id="KW-0732">Signal</keyword>
<dbReference type="InterPro" id="IPR025997">
    <property type="entry name" value="SBP_2_dom"/>
</dbReference>
<dbReference type="CDD" id="cd01536">
    <property type="entry name" value="PBP1_ABC_sugar_binding-like"/>
    <property type="match status" value="1"/>
</dbReference>
<dbReference type="PANTHER" id="PTHR46847">
    <property type="entry name" value="D-ALLOSE-BINDING PERIPLASMIC PROTEIN-RELATED"/>
    <property type="match status" value="1"/>
</dbReference>